<organism evidence="2 3">
    <name type="scientific">Olsenella porci</name>
    <dbReference type="NCBI Taxonomy" id="2652279"/>
    <lineage>
        <taxon>Bacteria</taxon>
        <taxon>Bacillati</taxon>
        <taxon>Actinomycetota</taxon>
        <taxon>Coriobacteriia</taxon>
        <taxon>Coriobacteriales</taxon>
        <taxon>Atopobiaceae</taxon>
        <taxon>Olsenella</taxon>
    </lineage>
</organism>
<name>A0A6N7XBK4_9ACTN</name>
<comment type="caution">
    <text evidence="2">The sequence shown here is derived from an EMBL/GenBank/DDBJ whole genome shotgun (WGS) entry which is preliminary data.</text>
</comment>
<protein>
    <submittedName>
        <fullName evidence="2">DUF1275 domain-containing protein</fullName>
    </submittedName>
</protein>
<proteinExistence type="predicted"/>
<keyword evidence="3" id="KW-1185">Reference proteome</keyword>
<dbReference type="PANTHER" id="PTHR37314:SF4">
    <property type="entry name" value="UPF0700 TRANSMEMBRANE PROTEIN YOAK"/>
    <property type="match status" value="1"/>
</dbReference>
<dbReference type="Pfam" id="PF06912">
    <property type="entry name" value="DUF1275"/>
    <property type="match status" value="1"/>
</dbReference>
<sequence>MKLLRKRASQTSESVWLALVLACSGGLMDAYSFLGRGKVFANAQTGNLLLLGVNISEGNWDSVNHYLFPVIGFALGCALAHEIKLHLSHGMHWRQYVVACEVILLGVVACMPEASNLVANSLTSLACGMQVQAFRKLHGRPFATTMCIGNLRSGTQALVSYIHGGVRRDLRTAFLYYVVIATFVLGAILGNFLLSTFSLRAILASCVLLLVAFVLMFEDREKRQRLADQVDSPSRK</sequence>
<evidence type="ECO:0000313" key="3">
    <source>
        <dbReference type="Proteomes" id="UP000469325"/>
    </source>
</evidence>
<dbReference type="PANTHER" id="PTHR37314">
    <property type="entry name" value="SLR0142 PROTEIN"/>
    <property type="match status" value="1"/>
</dbReference>
<dbReference type="AlphaFoldDB" id="A0A6N7XBK4"/>
<feature type="transmembrane region" description="Helical" evidence="1">
    <location>
        <begin position="174"/>
        <end position="193"/>
    </location>
</feature>
<keyword evidence="1" id="KW-0472">Membrane</keyword>
<evidence type="ECO:0000256" key="1">
    <source>
        <dbReference type="SAM" id="Phobius"/>
    </source>
</evidence>
<dbReference type="InterPro" id="IPR010699">
    <property type="entry name" value="DUF1275"/>
</dbReference>
<gene>
    <name evidence="2" type="ORF">FYJ68_07610</name>
</gene>
<feature type="transmembrane region" description="Helical" evidence="1">
    <location>
        <begin position="199"/>
        <end position="217"/>
    </location>
</feature>
<evidence type="ECO:0000313" key="2">
    <source>
        <dbReference type="EMBL" id="MST72972.1"/>
    </source>
</evidence>
<dbReference type="EMBL" id="VUNC01000005">
    <property type="protein sequence ID" value="MST72972.1"/>
    <property type="molecule type" value="Genomic_DNA"/>
</dbReference>
<reference evidence="2 3" key="1">
    <citation type="submission" date="2019-08" db="EMBL/GenBank/DDBJ databases">
        <title>In-depth cultivation of the pig gut microbiome towards novel bacterial diversity and tailored functional studies.</title>
        <authorList>
            <person name="Wylensek D."/>
            <person name="Hitch T.C.A."/>
            <person name="Clavel T."/>
        </authorList>
    </citation>
    <scope>NUCLEOTIDE SEQUENCE [LARGE SCALE GENOMIC DNA]</scope>
    <source>
        <strain evidence="2 3">CA-Schmier-601-WT-1</strain>
    </source>
</reference>
<dbReference type="Proteomes" id="UP000469325">
    <property type="component" value="Unassembled WGS sequence"/>
</dbReference>
<keyword evidence="1" id="KW-0812">Transmembrane</keyword>
<accession>A0A6N7XBK4</accession>
<keyword evidence="1" id="KW-1133">Transmembrane helix</keyword>